<dbReference type="SUPFAM" id="SSF81296">
    <property type="entry name" value="E set domains"/>
    <property type="match status" value="1"/>
</dbReference>
<evidence type="ECO:0000256" key="3">
    <source>
        <dbReference type="SAM" id="Phobius"/>
    </source>
</evidence>
<dbReference type="Proteomes" id="UP001516023">
    <property type="component" value="Unassembled WGS sequence"/>
</dbReference>
<keyword evidence="3" id="KW-0472">Membrane</keyword>
<sequence>MSLRTPRLSPSRIRREVSSPPSPLSSDVHYANEKRHRSHVLGVVHPSFIKLALLALIVAGWTSLLLLKRQTHHSLYPSIRRVPRNNDHASTFTATHPLHQNPYALSPGELPGYTGWARPEQTLAGYFRMASTAPSSSSSHPQNSRYHSILPLGQPFTLLLHCLHDENMTYYACPPTGGAFFYVRAYGPSVITGTVVDHSNSSYLIALFPPEAGEYTVEVVVTFSAPLNVRDFPLRRNRADAAEKLEEEDEPGYEGYLVHGFPIFILVLEEERDDAADPLFPPPHEVDKPWCNLTQLTETSPLSSLTAGHWRVIDHVGRSIHHPLTPDEASVSLDGYRMGLNSLGVRMQYVYEECELMHIRDIVGDGRGHVMKACLRELGYLDEVLVEAKNQSGAASPMSVSEEHDNVHGVDVIFIGDSVMKLEMGFFTKLLGGSMTSHAMRGVNITYIETNGGIHSTLSNIIATLKTLQTINERGQSKKSGFLRKRLILFNSGLHDIDILCSSKRRRSRNVTITSVNNASCADAYRDVLMRLVQFIDAYPAEIKVFRTTTAGWPKYGNYGFTWPASEMQPQSRSTHTVNHFNEIAHDIIRKYSSSIYITDGYWITLPRPDHTQTSEHNQVGKHLVHPGYEVLSVFARKWLMLILWSVCGDSIMTGRTL</sequence>
<evidence type="ECO:0000256" key="2">
    <source>
        <dbReference type="SAM" id="MobiDB-lite"/>
    </source>
</evidence>
<evidence type="ECO:0000313" key="4">
    <source>
        <dbReference type="EMBL" id="KAL3796875.1"/>
    </source>
</evidence>
<name>A0ABD3QFI0_9STRA</name>
<protein>
    <recommendedName>
        <fullName evidence="6">SGNH hydrolase-type esterase domain-containing protein</fullName>
    </recommendedName>
</protein>
<comment type="caution">
    <text evidence="4">The sequence shown here is derived from an EMBL/GenBank/DDBJ whole genome shotgun (WGS) entry which is preliminary data.</text>
</comment>
<keyword evidence="5" id="KW-1185">Reference proteome</keyword>
<organism evidence="4 5">
    <name type="scientific">Cyclotella cryptica</name>
    <dbReference type="NCBI Taxonomy" id="29204"/>
    <lineage>
        <taxon>Eukaryota</taxon>
        <taxon>Sar</taxon>
        <taxon>Stramenopiles</taxon>
        <taxon>Ochrophyta</taxon>
        <taxon>Bacillariophyta</taxon>
        <taxon>Coscinodiscophyceae</taxon>
        <taxon>Thalassiosirophycidae</taxon>
        <taxon>Stephanodiscales</taxon>
        <taxon>Stephanodiscaceae</taxon>
        <taxon>Cyclotella</taxon>
    </lineage>
</organism>
<proteinExistence type="predicted"/>
<evidence type="ECO:0000313" key="5">
    <source>
        <dbReference type="Proteomes" id="UP001516023"/>
    </source>
</evidence>
<reference evidence="4 5" key="1">
    <citation type="journal article" date="2020" name="G3 (Bethesda)">
        <title>Improved Reference Genome for Cyclotella cryptica CCMP332, a Model for Cell Wall Morphogenesis, Salinity Adaptation, and Lipid Production in Diatoms (Bacillariophyta).</title>
        <authorList>
            <person name="Roberts W.R."/>
            <person name="Downey K.M."/>
            <person name="Ruck E.C."/>
            <person name="Traller J.C."/>
            <person name="Alverson A.J."/>
        </authorList>
    </citation>
    <scope>NUCLEOTIDE SEQUENCE [LARGE SCALE GENOMIC DNA]</scope>
    <source>
        <strain evidence="4 5">CCMP332</strain>
    </source>
</reference>
<evidence type="ECO:0000256" key="1">
    <source>
        <dbReference type="PROSITE-ProRule" id="PRU00087"/>
    </source>
</evidence>
<dbReference type="Gene3D" id="3.40.50.1110">
    <property type="entry name" value="SGNH hydrolase"/>
    <property type="match status" value="1"/>
</dbReference>
<keyword evidence="3" id="KW-1133">Transmembrane helix</keyword>
<gene>
    <name evidence="4" type="ORF">HJC23_008828</name>
</gene>
<evidence type="ECO:0008006" key="6">
    <source>
        <dbReference type="Google" id="ProtNLM"/>
    </source>
</evidence>
<accession>A0ABD3QFI0</accession>
<feature type="region of interest" description="Disordered" evidence="2">
    <location>
        <begin position="1"/>
        <end position="27"/>
    </location>
</feature>
<keyword evidence="3" id="KW-0812">Transmembrane</keyword>
<dbReference type="EMBL" id="JABMIG020000059">
    <property type="protein sequence ID" value="KAL3796875.1"/>
    <property type="molecule type" value="Genomic_DNA"/>
</dbReference>
<feature type="repeat" description="Filamin" evidence="1">
    <location>
        <begin position="128"/>
        <end position="238"/>
    </location>
</feature>
<dbReference type="PROSITE" id="PS50194">
    <property type="entry name" value="FILAMIN_REPEAT"/>
    <property type="match status" value="1"/>
</dbReference>
<dbReference type="InterPro" id="IPR017868">
    <property type="entry name" value="Filamin/ABP280_repeat-like"/>
</dbReference>
<dbReference type="InterPro" id="IPR014756">
    <property type="entry name" value="Ig_E-set"/>
</dbReference>
<dbReference type="AlphaFoldDB" id="A0ABD3QFI0"/>
<feature type="transmembrane region" description="Helical" evidence="3">
    <location>
        <begin position="48"/>
        <end position="67"/>
    </location>
</feature>
<dbReference type="InterPro" id="IPR036514">
    <property type="entry name" value="SGNH_hydro_sf"/>
</dbReference>